<name>A0ABR7SVD3_9ACTN</name>
<dbReference type="InterPro" id="IPR025983">
    <property type="entry name" value="Cys_rich_CPCC"/>
</dbReference>
<evidence type="ECO:0000259" key="1">
    <source>
        <dbReference type="Pfam" id="PF14206"/>
    </source>
</evidence>
<organism evidence="2 3">
    <name type="scientific">Streptomyces polyasparticus</name>
    <dbReference type="NCBI Taxonomy" id="2767826"/>
    <lineage>
        <taxon>Bacteria</taxon>
        <taxon>Bacillati</taxon>
        <taxon>Actinomycetota</taxon>
        <taxon>Actinomycetes</taxon>
        <taxon>Kitasatosporales</taxon>
        <taxon>Streptomycetaceae</taxon>
        <taxon>Streptomyces</taxon>
    </lineage>
</organism>
<reference evidence="2 3" key="1">
    <citation type="submission" date="2020-08" db="EMBL/GenBank/DDBJ databases">
        <title>Genemic of Streptomyces polyaspartic.</title>
        <authorList>
            <person name="Liu W."/>
        </authorList>
    </citation>
    <scope>NUCLEOTIDE SEQUENCE [LARGE SCALE GENOMIC DNA]</scope>
    <source>
        <strain evidence="2 3">TRM66268-LWL</strain>
    </source>
</reference>
<keyword evidence="3" id="KW-1185">Reference proteome</keyword>
<sequence length="96" mass="10787">MATPFVNIQGRAEDGPHRCPCCGFLTLVERSNFEICPVCFWEDDGQDDHDADRVRGGPNGRLSLAEARRNFSAMGACNERCTQFIREPLPHEHPLT</sequence>
<proteinExistence type="predicted"/>
<dbReference type="EMBL" id="JACTVJ010000038">
    <property type="protein sequence ID" value="MBC9719358.1"/>
    <property type="molecule type" value="Genomic_DNA"/>
</dbReference>
<protein>
    <recommendedName>
        <fullName evidence="1">Cysteine-rich CPCC domain-containing protein</fullName>
    </recommendedName>
</protein>
<accession>A0ABR7SVD3</accession>
<dbReference type="Pfam" id="PF14206">
    <property type="entry name" value="Cys_rich_CPCC"/>
    <property type="match status" value="1"/>
</dbReference>
<feature type="domain" description="Cysteine-rich CPCC" evidence="1">
    <location>
        <begin position="18"/>
        <end position="91"/>
    </location>
</feature>
<dbReference type="Proteomes" id="UP000642284">
    <property type="component" value="Unassembled WGS sequence"/>
</dbReference>
<evidence type="ECO:0000313" key="2">
    <source>
        <dbReference type="EMBL" id="MBC9719358.1"/>
    </source>
</evidence>
<evidence type="ECO:0000313" key="3">
    <source>
        <dbReference type="Proteomes" id="UP000642284"/>
    </source>
</evidence>
<gene>
    <name evidence="2" type="ORF">H9Y04_43300</name>
</gene>
<dbReference type="RefSeq" id="WP_187819762.1">
    <property type="nucleotide sequence ID" value="NZ_JACTVJ010000038.1"/>
</dbReference>
<comment type="caution">
    <text evidence="2">The sequence shown here is derived from an EMBL/GenBank/DDBJ whole genome shotgun (WGS) entry which is preliminary data.</text>
</comment>